<evidence type="ECO:0000256" key="1">
    <source>
        <dbReference type="SAM" id="MobiDB-lite"/>
    </source>
</evidence>
<accession>A0AAF0QYR3</accession>
<proteinExistence type="predicted"/>
<evidence type="ECO:0000313" key="2">
    <source>
        <dbReference type="EMBL" id="WMV28946.1"/>
    </source>
</evidence>
<sequence>MPVCVWNYDKRLLFSPEQVEVSYPTCFRKKTRMLGCKATIIPIEEKQQKTLSLSAVSKSNDSQPSFVPLLDESA</sequence>
<feature type="region of interest" description="Disordered" evidence="1">
    <location>
        <begin position="54"/>
        <end position="74"/>
    </location>
</feature>
<reference evidence="2" key="1">
    <citation type="submission" date="2023-08" db="EMBL/GenBank/DDBJ databases">
        <title>A de novo genome assembly of Solanum verrucosum Schlechtendal, a Mexican diploid species geographically isolated from the other diploid A-genome species in potato relatives.</title>
        <authorList>
            <person name="Hosaka K."/>
        </authorList>
    </citation>
    <scope>NUCLEOTIDE SEQUENCE</scope>
    <source>
        <tissue evidence="2">Young leaves</tissue>
    </source>
</reference>
<dbReference type="EMBL" id="CP133616">
    <property type="protein sequence ID" value="WMV28946.1"/>
    <property type="molecule type" value="Genomic_DNA"/>
</dbReference>
<protein>
    <submittedName>
        <fullName evidence="2">Uncharacterized protein</fullName>
    </submittedName>
</protein>
<organism evidence="2 3">
    <name type="scientific">Solanum verrucosum</name>
    <dbReference type="NCBI Taxonomy" id="315347"/>
    <lineage>
        <taxon>Eukaryota</taxon>
        <taxon>Viridiplantae</taxon>
        <taxon>Streptophyta</taxon>
        <taxon>Embryophyta</taxon>
        <taxon>Tracheophyta</taxon>
        <taxon>Spermatophyta</taxon>
        <taxon>Magnoliopsida</taxon>
        <taxon>eudicotyledons</taxon>
        <taxon>Gunneridae</taxon>
        <taxon>Pentapetalae</taxon>
        <taxon>asterids</taxon>
        <taxon>lamiids</taxon>
        <taxon>Solanales</taxon>
        <taxon>Solanaceae</taxon>
        <taxon>Solanoideae</taxon>
        <taxon>Solaneae</taxon>
        <taxon>Solanum</taxon>
    </lineage>
</organism>
<feature type="compositionally biased region" description="Polar residues" evidence="1">
    <location>
        <begin position="54"/>
        <end position="65"/>
    </location>
</feature>
<evidence type="ECO:0000313" key="3">
    <source>
        <dbReference type="Proteomes" id="UP001234989"/>
    </source>
</evidence>
<dbReference type="AlphaFoldDB" id="A0AAF0QYR3"/>
<keyword evidence="3" id="KW-1185">Reference proteome</keyword>
<gene>
    <name evidence="2" type="ORF">MTR67_022331</name>
</gene>
<name>A0AAF0QYR3_SOLVR</name>
<dbReference type="Proteomes" id="UP001234989">
    <property type="component" value="Chromosome 5"/>
</dbReference>